<accession>A0ABU9Y0S2</accession>
<name>A0ABU9Y0S2_9SPHN</name>
<dbReference type="Gene3D" id="3.90.1530.10">
    <property type="entry name" value="Conserved hypothetical protein from pyrococcus furiosus pfu- 392566-001, ParB domain"/>
    <property type="match status" value="1"/>
</dbReference>
<dbReference type="InterPro" id="IPR036086">
    <property type="entry name" value="ParB/Sulfiredoxin_sf"/>
</dbReference>
<dbReference type="PIRSF" id="PIRSF029669">
    <property type="entry name" value="UCP029669"/>
    <property type="match status" value="1"/>
</dbReference>
<reference evidence="1 2" key="1">
    <citation type="submission" date="2024-05" db="EMBL/GenBank/DDBJ databases">
        <authorList>
            <person name="Liu Q."/>
            <person name="Xin Y.-H."/>
        </authorList>
    </citation>
    <scope>NUCLEOTIDE SEQUENCE [LARGE SCALE GENOMIC DNA]</scope>
    <source>
        <strain evidence="1 2">CGMCC 1.10181</strain>
    </source>
</reference>
<dbReference type="Gene3D" id="1.10.8.10">
    <property type="entry name" value="DNA helicase RuvA subunit, C-terminal domain"/>
    <property type="match status" value="1"/>
</dbReference>
<dbReference type="Proteomes" id="UP001419910">
    <property type="component" value="Unassembled WGS sequence"/>
</dbReference>
<dbReference type="CDD" id="cd16390">
    <property type="entry name" value="ParB_N_Srx_like"/>
    <property type="match status" value="1"/>
</dbReference>
<evidence type="ECO:0000313" key="1">
    <source>
        <dbReference type="EMBL" id="MEN2789409.1"/>
    </source>
</evidence>
<dbReference type="Pfam" id="PF08857">
    <property type="entry name" value="ParBc_2"/>
    <property type="match status" value="1"/>
</dbReference>
<dbReference type="RefSeq" id="WP_343887291.1">
    <property type="nucleotide sequence ID" value="NZ_BAAAEH010000002.1"/>
</dbReference>
<dbReference type="SUPFAM" id="SSF110849">
    <property type="entry name" value="ParB/Sulfiredoxin"/>
    <property type="match status" value="1"/>
</dbReference>
<dbReference type="InterPro" id="IPR014956">
    <property type="entry name" value="ParBc_2"/>
</dbReference>
<protein>
    <submittedName>
        <fullName evidence="1">ParB-like protein</fullName>
    </submittedName>
</protein>
<gene>
    <name evidence="1" type="ORF">ABC974_07225</name>
</gene>
<keyword evidence="2" id="KW-1185">Reference proteome</keyword>
<proteinExistence type="predicted"/>
<organism evidence="1 2">
    <name type="scientific">Sphingomonas oligophenolica</name>
    <dbReference type="NCBI Taxonomy" id="301154"/>
    <lineage>
        <taxon>Bacteria</taxon>
        <taxon>Pseudomonadati</taxon>
        <taxon>Pseudomonadota</taxon>
        <taxon>Alphaproteobacteria</taxon>
        <taxon>Sphingomonadales</taxon>
        <taxon>Sphingomonadaceae</taxon>
        <taxon>Sphingomonas</taxon>
    </lineage>
</organism>
<dbReference type="InterPro" id="IPR016932">
    <property type="entry name" value="UCP029669"/>
</dbReference>
<comment type="caution">
    <text evidence="1">The sequence shown here is derived from an EMBL/GenBank/DDBJ whole genome shotgun (WGS) entry which is preliminary data.</text>
</comment>
<sequence>MIHDFEPLLHPVKIDDLRPTQMTVGYREVERKRREWRERVDRDGPDYLGRHMIPAVIGPKGRAWIIDNHHLARALHDEGVKDVLIRIVADLSHVKDRLFKTFLDNRNWLHPYDADGRIQPSKAIPRHIGKLKDDPYRSLAGELRRAGGYAKSEVPYTEFLWADYLRHQIPRATLEEDFEGAVEKALKLARKPPCGYLPGWAGPHD</sequence>
<dbReference type="EMBL" id="JBDIME010000004">
    <property type="protein sequence ID" value="MEN2789409.1"/>
    <property type="molecule type" value="Genomic_DNA"/>
</dbReference>
<evidence type="ECO:0000313" key="2">
    <source>
        <dbReference type="Proteomes" id="UP001419910"/>
    </source>
</evidence>